<gene>
    <name evidence="2" type="ORF">RND81_04G188000</name>
</gene>
<feature type="chain" id="PRO_5043788679" evidence="1">
    <location>
        <begin position="24"/>
        <end position="100"/>
    </location>
</feature>
<dbReference type="Proteomes" id="UP001443914">
    <property type="component" value="Unassembled WGS sequence"/>
</dbReference>
<keyword evidence="3" id="KW-1185">Reference proteome</keyword>
<protein>
    <submittedName>
        <fullName evidence="2">Uncharacterized protein</fullName>
    </submittedName>
</protein>
<dbReference type="AlphaFoldDB" id="A0AAW1LL06"/>
<reference evidence="2" key="1">
    <citation type="submission" date="2024-03" db="EMBL/GenBank/DDBJ databases">
        <title>WGS assembly of Saponaria officinalis var. Norfolk2.</title>
        <authorList>
            <person name="Jenkins J."/>
            <person name="Shu S."/>
            <person name="Grimwood J."/>
            <person name="Barry K."/>
            <person name="Goodstein D."/>
            <person name="Schmutz J."/>
            <person name="Leebens-Mack J."/>
            <person name="Osbourn A."/>
        </authorList>
    </citation>
    <scope>NUCLEOTIDE SEQUENCE [LARGE SCALE GENOMIC DNA]</scope>
    <source>
        <strain evidence="2">JIC</strain>
    </source>
</reference>
<sequence length="100" mass="11136">MEMKIVMAIAVLFLASFIPTATGAETAAAPAEAEAGEVYPRIPLVGMGMPAKSTVKQSFLAAFFQTILEKVTNGKKFWKIVGIILTKKREIWFRFWKQLN</sequence>
<name>A0AAW1LL06_SAPOF</name>
<organism evidence="2 3">
    <name type="scientific">Saponaria officinalis</name>
    <name type="common">Common soapwort</name>
    <name type="synonym">Lychnis saponaria</name>
    <dbReference type="NCBI Taxonomy" id="3572"/>
    <lineage>
        <taxon>Eukaryota</taxon>
        <taxon>Viridiplantae</taxon>
        <taxon>Streptophyta</taxon>
        <taxon>Embryophyta</taxon>
        <taxon>Tracheophyta</taxon>
        <taxon>Spermatophyta</taxon>
        <taxon>Magnoliopsida</taxon>
        <taxon>eudicotyledons</taxon>
        <taxon>Gunneridae</taxon>
        <taxon>Pentapetalae</taxon>
        <taxon>Caryophyllales</taxon>
        <taxon>Caryophyllaceae</taxon>
        <taxon>Caryophylleae</taxon>
        <taxon>Saponaria</taxon>
    </lineage>
</organism>
<evidence type="ECO:0000313" key="2">
    <source>
        <dbReference type="EMBL" id="KAK9735165.1"/>
    </source>
</evidence>
<keyword evidence="1" id="KW-0732">Signal</keyword>
<dbReference type="EMBL" id="JBDFQZ010000004">
    <property type="protein sequence ID" value="KAK9735165.1"/>
    <property type="molecule type" value="Genomic_DNA"/>
</dbReference>
<evidence type="ECO:0000313" key="3">
    <source>
        <dbReference type="Proteomes" id="UP001443914"/>
    </source>
</evidence>
<proteinExistence type="predicted"/>
<evidence type="ECO:0000256" key="1">
    <source>
        <dbReference type="SAM" id="SignalP"/>
    </source>
</evidence>
<accession>A0AAW1LL06</accession>
<feature type="signal peptide" evidence="1">
    <location>
        <begin position="1"/>
        <end position="23"/>
    </location>
</feature>
<comment type="caution">
    <text evidence="2">The sequence shown here is derived from an EMBL/GenBank/DDBJ whole genome shotgun (WGS) entry which is preliminary data.</text>
</comment>